<evidence type="ECO:0000313" key="1">
    <source>
        <dbReference type="EMBL" id="KAG1279618.1"/>
    </source>
</evidence>
<dbReference type="EMBL" id="JAANQT010008849">
    <property type="protein sequence ID" value="KAG1279618.1"/>
    <property type="molecule type" value="Genomic_DNA"/>
</dbReference>
<accession>A0A9P7BJP2</accession>
<name>A0A9P7BJP2_RHIOR</name>
<sequence length="72" mass="7430">MPWVSSTSVAARRTRSHTINVARAMAKVSRPSPSTGSRVSGMARRSSCATAHGCSVISITPSTPVASISTTL</sequence>
<reference evidence="1" key="1">
    <citation type="journal article" date="2020" name="Microb. Genom.">
        <title>Genetic diversity of clinical and environmental Mucorales isolates obtained from an investigation of mucormycosis cases among solid organ transplant recipients.</title>
        <authorList>
            <person name="Nguyen M.H."/>
            <person name="Kaul D."/>
            <person name="Muto C."/>
            <person name="Cheng S.J."/>
            <person name="Richter R.A."/>
            <person name="Bruno V.M."/>
            <person name="Liu G."/>
            <person name="Beyhan S."/>
            <person name="Sundermann A.J."/>
            <person name="Mounaud S."/>
            <person name="Pasculle A.W."/>
            <person name="Nierman W.C."/>
            <person name="Driscoll E."/>
            <person name="Cumbie R."/>
            <person name="Clancy C.J."/>
            <person name="Dupont C.L."/>
        </authorList>
    </citation>
    <scope>NUCLEOTIDE SEQUENCE</scope>
    <source>
        <strain evidence="1">GL11</strain>
    </source>
</reference>
<dbReference type="Proteomes" id="UP000716291">
    <property type="component" value="Unassembled WGS sequence"/>
</dbReference>
<evidence type="ECO:0000313" key="2">
    <source>
        <dbReference type="Proteomes" id="UP000716291"/>
    </source>
</evidence>
<organism evidence="1 2">
    <name type="scientific">Rhizopus oryzae</name>
    <name type="common">Mucormycosis agent</name>
    <name type="synonym">Rhizopus arrhizus var. delemar</name>
    <dbReference type="NCBI Taxonomy" id="64495"/>
    <lineage>
        <taxon>Eukaryota</taxon>
        <taxon>Fungi</taxon>
        <taxon>Fungi incertae sedis</taxon>
        <taxon>Mucoromycota</taxon>
        <taxon>Mucoromycotina</taxon>
        <taxon>Mucoromycetes</taxon>
        <taxon>Mucorales</taxon>
        <taxon>Mucorineae</taxon>
        <taxon>Rhizopodaceae</taxon>
        <taxon>Rhizopus</taxon>
    </lineage>
</organism>
<keyword evidence="2" id="KW-1185">Reference proteome</keyword>
<gene>
    <name evidence="1" type="ORF">G6F64_014568</name>
</gene>
<protein>
    <submittedName>
        <fullName evidence="1">Uncharacterized protein</fullName>
    </submittedName>
</protein>
<dbReference type="AlphaFoldDB" id="A0A9P7BJP2"/>
<comment type="caution">
    <text evidence="1">The sequence shown here is derived from an EMBL/GenBank/DDBJ whole genome shotgun (WGS) entry which is preliminary data.</text>
</comment>
<proteinExistence type="predicted"/>